<accession>A0A4Q9VWN2</accession>
<dbReference type="GO" id="GO:0015689">
    <property type="term" value="P:molybdate ion transport"/>
    <property type="evidence" value="ECO:0007669"/>
    <property type="project" value="TreeGrafter"/>
</dbReference>
<protein>
    <submittedName>
        <fullName evidence="2">Molybdate ABC transporter substrate-binding protein</fullName>
    </submittedName>
</protein>
<feature type="signal peptide" evidence="1">
    <location>
        <begin position="1"/>
        <end position="20"/>
    </location>
</feature>
<keyword evidence="1" id="KW-0732">Signal</keyword>
<dbReference type="NCBIfam" id="NF002917">
    <property type="entry name" value="PRK03537.1-3"/>
    <property type="match status" value="1"/>
</dbReference>
<proteinExistence type="predicted"/>
<evidence type="ECO:0000313" key="3">
    <source>
        <dbReference type="Proteomes" id="UP000292781"/>
    </source>
</evidence>
<evidence type="ECO:0000313" key="2">
    <source>
        <dbReference type="EMBL" id="TBW40311.1"/>
    </source>
</evidence>
<dbReference type="RefSeq" id="WP_131306359.1">
    <property type="nucleotide sequence ID" value="NZ_SJFN01000004.1"/>
</dbReference>
<dbReference type="OrthoDB" id="516817at2"/>
<dbReference type="AlphaFoldDB" id="A0A4Q9VWN2"/>
<sequence>MKRLFATLALAAVFAAPARAEDVVLYAAGSLSGAFGEVAATFTAATGVAVKAAFGPSGLMRERIEAGEGAHLLASADMGHPRRLVAEGRAEGVIRFTGNRLCAMAPPAVGLTADNLLDKALDPQLRLGTSTPKADPAGDYAWAMFERAESLRPGAEAALKAKARQLVGGPTSEKIPAGKSAVPYMFETGRADLFVAYCTTGKAAADAGVALTLVELPPALAQTADYGLVVLKGAPRDADRFALFLLSESGQAVLGKWGFAVTTAR</sequence>
<dbReference type="Gene3D" id="3.40.190.10">
    <property type="entry name" value="Periplasmic binding protein-like II"/>
    <property type="match status" value="2"/>
</dbReference>
<reference evidence="2 3" key="1">
    <citation type="submission" date="2019-02" db="EMBL/GenBank/DDBJ databases">
        <title>Siculibacillus lacustris gen. nov., sp. nov., a new rosette-forming bacterium isolated from a freshwater crater lake (Lake St. Ana, Romania).</title>
        <authorList>
            <person name="Felfoldi T."/>
            <person name="Marton Z."/>
            <person name="Szabo A."/>
            <person name="Mentes A."/>
            <person name="Boka K."/>
            <person name="Marialigeti K."/>
            <person name="Mathe I."/>
            <person name="Koncz M."/>
            <person name="Schumann P."/>
            <person name="Toth E."/>
        </authorList>
    </citation>
    <scope>NUCLEOTIDE SEQUENCE [LARGE SCALE GENOMIC DNA]</scope>
    <source>
        <strain evidence="2 3">SA-279</strain>
    </source>
</reference>
<feature type="chain" id="PRO_5020453648" evidence="1">
    <location>
        <begin position="21"/>
        <end position="265"/>
    </location>
</feature>
<dbReference type="GO" id="GO:0030973">
    <property type="term" value="F:molybdate ion binding"/>
    <property type="evidence" value="ECO:0007669"/>
    <property type="project" value="TreeGrafter"/>
</dbReference>
<evidence type="ECO:0000256" key="1">
    <source>
        <dbReference type="SAM" id="SignalP"/>
    </source>
</evidence>
<dbReference type="Pfam" id="PF13531">
    <property type="entry name" value="SBP_bac_11"/>
    <property type="match status" value="1"/>
</dbReference>
<dbReference type="Proteomes" id="UP000292781">
    <property type="component" value="Unassembled WGS sequence"/>
</dbReference>
<organism evidence="2 3">
    <name type="scientific">Siculibacillus lacustris</name>
    <dbReference type="NCBI Taxonomy" id="1549641"/>
    <lineage>
        <taxon>Bacteria</taxon>
        <taxon>Pseudomonadati</taxon>
        <taxon>Pseudomonadota</taxon>
        <taxon>Alphaproteobacteria</taxon>
        <taxon>Hyphomicrobiales</taxon>
        <taxon>Ancalomicrobiaceae</taxon>
        <taxon>Siculibacillus</taxon>
    </lineage>
</organism>
<dbReference type="PANTHER" id="PTHR30632:SF0">
    <property type="entry name" value="SULFATE-BINDING PROTEIN"/>
    <property type="match status" value="1"/>
</dbReference>
<dbReference type="SUPFAM" id="SSF53850">
    <property type="entry name" value="Periplasmic binding protein-like II"/>
    <property type="match status" value="1"/>
</dbReference>
<name>A0A4Q9VWN2_9HYPH</name>
<keyword evidence="3" id="KW-1185">Reference proteome</keyword>
<dbReference type="EMBL" id="SJFN01000004">
    <property type="protein sequence ID" value="TBW40311.1"/>
    <property type="molecule type" value="Genomic_DNA"/>
</dbReference>
<dbReference type="InterPro" id="IPR050682">
    <property type="entry name" value="ModA/WtpA"/>
</dbReference>
<comment type="caution">
    <text evidence="2">The sequence shown here is derived from an EMBL/GenBank/DDBJ whole genome shotgun (WGS) entry which is preliminary data.</text>
</comment>
<dbReference type="PANTHER" id="PTHR30632">
    <property type="entry name" value="MOLYBDATE-BINDING PERIPLASMIC PROTEIN"/>
    <property type="match status" value="1"/>
</dbReference>
<gene>
    <name evidence="2" type="ORF">EYW49_03780</name>
</gene>